<feature type="chain" id="PRO_5023834607" evidence="1">
    <location>
        <begin position="28"/>
        <end position="834"/>
    </location>
</feature>
<dbReference type="PANTHER" id="PTHR40446">
    <property type="entry name" value="N-ACETYLGLUCOSAMINE-1-PHOSPHODIESTER ALPHA-N-ACETYLGLUCOSAMINIDASE"/>
    <property type="match status" value="1"/>
</dbReference>
<evidence type="ECO:0000313" key="3">
    <source>
        <dbReference type="EMBL" id="QFF98155.1"/>
    </source>
</evidence>
<dbReference type="PANTHER" id="PTHR40446:SF2">
    <property type="entry name" value="N-ACETYLGLUCOSAMINE-1-PHOSPHODIESTER ALPHA-N-ACETYLGLUCOSAMINIDASE"/>
    <property type="match status" value="1"/>
</dbReference>
<evidence type="ECO:0000313" key="4">
    <source>
        <dbReference type="Proteomes" id="UP000325517"/>
    </source>
</evidence>
<keyword evidence="3" id="KW-0378">Hydrolase</keyword>
<gene>
    <name evidence="3" type="ORF">PB01_04595</name>
</gene>
<dbReference type="Proteomes" id="UP000325517">
    <property type="component" value="Chromosome"/>
</dbReference>
<dbReference type="RefSeq" id="WP_151699098.1">
    <property type="nucleotide sequence ID" value="NZ_CP031223.1"/>
</dbReference>
<dbReference type="GO" id="GO:0016798">
    <property type="term" value="F:hydrolase activity, acting on glycosyl bonds"/>
    <property type="evidence" value="ECO:0007669"/>
    <property type="project" value="UniProtKB-KW"/>
</dbReference>
<feature type="domain" description="Phosphodiester glycosidase" evidence="2">
    <location>
        <begin position="348"/>
        <end position="501"/>
    </location>
</feature>
<name>A0A5J6SJP4_9BACI</name>
<accession>A0A5J6SJP4</accession>
<dbReference type="Pfam" id="PF09992">
    <property type="entry name" value="NAGPA"/>
    <property type="match status" value="1"/>
</dbReference>
<keyword evidence="1" id="KW-0732">Signal</keyword>
<feature type="signal peptide" evidence="1">
    <location>
        <begin position="1"/>
        <end position="27"/>
    </location>
</feature>
<organism evidence="3 4">
    <name type="scientific">Psychrobacillus glaciei</name>
    <dbReference type="NCBI Taxonomy" id="2283160"/>
    <lineage>
        <taxon>Bacteria</taxon>
        <taxon>Bacillati</taxon>
        <taxon>Bacillota</taxon>
        <taxon>Bacilli</taxon>
        <taxon>Bacillales</taxon>
        <taxon>Bacillaceae</taxon>
        <taxon>Psychrobacillus</taxon>
    </lineage>
</organism>
<evidence type="ECO:0000256" key="1">
    <source>
        <dbReference type="SAM" id="SignalP"/>
    </source>
</evidence>
<sequence>MKQKLLYLFIVFAIVTGALFQPNQAEAQTTNVYWDGILMVPGQVGKIKVIKPINLWKRTPSGLVFERVLKVGEQYRVYRYDNLYGGQYGLGGNMYITKIAGYVEYKTPSKAKLQELAVAQGTPSTGPGNSTSLFPTEPTPTLTGGKVLSQSVTQIAPGIRKKYFDIDGEIGKQNLFVVDFDGKTANIELKTELAKDQLIGLETTSSQANSVKQNDSYHVVAGVNADYFDSQGQPIDLMMMEGSIVSTPQTALNELAVLGIKADGKAVIGAPQVLMNVSVNGQQSYAINSVNRKRLANQLVVYTRDFAATTNTNELGTEVRVKVESGKLNGKEILTGTVIENVTGVGNASLNRNEIILSGHNFASQFLQTIQVGDKIEINTSFTPAEWNDVREAVSGRYHLVKNGTLQTIQVAGVAPRTAVGIRSDGSIFTAVIDGRTSNSKGLTLQNTAKLMKDLGANYAMTFDGGGSSTVVTRELGNDKVTVVNKPSDGYERSVSNTLLFISKYKTSTLNTIAPTSNVLEVFQGAAYTDLSVPVKGIDQYMNPVAVSGSGKVTSSALTTSGGKQVVSASPGTYDGVVTYDGKSTTIKLVVTNTLDSIVASNSYLQVQKGQAIQLSAKGMKNGQAVLTEASAFNWTATGGTVLANGKFTAQNKDGIGTITIKYGSKSITIPVIVGEVAPTILESFNKGILNYEATGDRVKSVSVQEVVNDRDGTKALKLVYDFTGTSGTSGAYVKAKTNLTISTPPKKIGMWVKGDGKGNWLRAQLVDATGKVIQLDLDKNVNWTDWKFVEASVPTGLTYPLKMDLPIRYMQTENANKSNGEIIIDDIQAIYKD</sequence>
<dbReference type="KEGG" id="psyo:PB01_04595"/>
<keyword evidence="3" id="KW-0326">Glycosidase</keyword>
<evidence type="ECO:0000259" key="2">
    <source>
        <dbReference type="Pfam" id="PF09992"/>
    </source>
</evidence>
<dbReference type="AlphaFoldDB" id="A0A5J6SJP4"/>
<reference evidence="3 4" key="1">
    <citation type="submission" date="2018-07" db="EMBL/GenBank/DDBJ databases">
        <title>Complete genome sequence of Psychrobacillus sp. PB01, isolated from iceberg, and comparative genome analysis of Psychrobacillus strains.</title>
        <authorList>
            <person name="Lee P.C."/>
        </authorList>
    </citation>
    <scope>NUCLEOTIDE SEQUENCE [LARGE SCALE GENOMIC DNA]</scope>
    <source>
        <strain evidence="3 4">PB01</strain>
    </source>
</reference>
<dbReference type="EMBL" id="CP031223">
    <property type="protein sequence ID" value="QFF98155.1"/>
    <property type="molecule type" value="Genomic_DNA"/>
</dbReference>
<proteinExistence type="predicted"/>
<keyword evidence="4" id="KW-1185">Reference proteome</keyword>
<protein>
    <submittedName>
        <fullName evidence="3">Phosphodiester glycosidase family protein</fullName>
    </submittedName>
</protein>
<dbReference type="OrthoDB" id="9809781at2"/>
<dbReference type="InterPro" id="IPR018711">
    <property type="entry name" value="NAGPA"/>
</dbReference>